<dbReference type="GO" id="GO:0003677">
    <property type="term" value="F:DNA binding"/>
    <property type="evidence" value="ECO:0007669"/>
    <property type="project" value="UniProtKB-KW"/>
</dbReference>
<dbReference type="Pfam" id="PF12802">
    <property type="entry name" value="MarR_2"/>
    <property type="match status" value="1"/>
</dbReference>
<comment type="caution">
    <text evidence="2">The sequence shown here is derived from an EMBL/GenBank/DDBJ whole genome shotgun (WGS) entry which is preliminary data.</text>
</comment>
<gene>
    <name evidence="2" type="ORF">FNA46_09615</name>
</gene>
<name>A0A549TBX5_9HYPH</name>
<keyword evidence="3" id="KW-1185">Reference proteome</keyword>
<dbReference type="InterPro" id="IPR000835">
    <property type="entry name" value="HTH_MarR-typ"/>
</dbReference>
<dbReference type="AlphaFoldDB" id="A0A549TBX5"/>
<dbReference type="Gene3D" id="1.10.10.10">
    <property type="entry name" value="Winged helix-like DNA-binding domain superfamily/Winged helix DNA-binding domain"/>
    <property type="match status" value="1"/>
</dbReference>
<dbReference type="SUPFAM" id="SSF46785">
    <property type="entry name" value="Winged helix' DNA-binding domain"/>
    <property type="match status" value="1"/>
</dbReference>
<dbReference type="GO" id="GO:0003700">
    <property type="term" value="F:DNA-binding transcription factor activity"/>
    <property type="evidence" value="ECO:0007669"/>
    <property type="project" value="InterPro"/>
</dbReference>
<feature type="domain" description="HTH marR-type" evidence="1">
    <location>
        <begin position="4"/>
        <end position="135"/>
    </location>
</feature>
<dbReference type="InterPro" id="IPR036390">
    <property type="entry name" value="WH_DNA-bd_sf"/>
</dbReference>
<reference evidence="2 3" key="1">
    <citation type="submission" date="2019-07" db="EMBL/GenBank/DDBJ databases">
        <title>Ln-dependent methylotrophs.</title>
        <authorList>
            <person name="Tani A."/>
        </authorList>
    </citation>
    <scope>NUCLEOTIDE SEQUENCE [LARGE SCALE GENOMIC DNA]</scope>
    <source>
        <strain evidence="2 3">SM12</strain>
    </source>
</reference>
<dbReference type="EMBL" id="VJMG01000021">
    <property type="protein sequence ID" value="TRL39390.1"/>
    <property type="molecule type" value="Genomic_DNA"/>
</dbReference>
<dbReference type="InterPro" id="IPR039422">
    <property type="entry name" value="MarR/SlyA-like"/>
</dbReference>
<accession>A0A549TBX5</accession>
<evidence type="ECO:0000259" key="1">
    <source>
        <dbReference type="PROSITE" id="PS50995"/>
    </source>
</evidence>
<dbReference type="SMART" id="SM00347">
    <property type="entry name" value="HTH_MARR"/>
    <property type="match status" value="1"/>
</dbReference>
<dbReference type="InterPro" id="IPR036388">
    <property type="entry name" value="WH-like_DNA-bd_sf"/>
</dbReference>
<evidence type="ECO:0000313" key="2">
    <source>
        <dbReference type="EMBL" id="TRL39390.1"/>
    </source>
</evidence>
<dbReference type="PANTHER" id="PTHR33164:SF105">
    <property type="entry name" value="TRANSCRIPTIONAL REPRESSOR PROTEIN-RELATED"/>
    <property type="match status" value="1"/>
</dbReference>
<proteinExistence type="predicted"/>
<dbReference type="GO" id="GO:0006950">
    <property type="term" value="P:response to stress"/>
    <property type="evidence" value="ECO:0007669"/>
    <property type="project" value="TreeGrafter"/>
</dbReference>
<keyword evidence="2" id="KW-0238">DNA-binding</keyword>
<dbReference type="RefSeq" id="WP_143124969.1">
    <property type="nucleotide sequence ID" value="NZ_VJMG01000021.1"/>
</dbReference>
<dbReference type="CDD" id="cd00090">
    <property type="entry name" value="HTH_ARSR"/>
    <property type="match status" value="1"/>
</dbReference>
<dbReference type="PANTHER" id="PTHR33164">
    <property type="entry name" value="TRANSCRIPTIONAL REGULATOR, MARR FAMILY"/>
    <property type="match status" value="1"/>
</dbReference>
<dbReference type="Proteomes" id="UP000316801">
    <property type="component" value="Unassembled WGS sequence"/>
</dbReference>
<dbReference type="InterPro" id="IPR011991">
    <property type="entry name" value="ArsR-like_HTH"/>
</dbReference>
<protein>
    <submittedName>
        <fullName evidence="2">Winged helix DNA-binding protein</fullName>
    </submittedName>
</protein>
<evidence type="ECO:0000313" key="3">
    <source>
        <dbReference type="Proteomes" id="UP000316801"/>
    </source>
</evidence>
<sequence>MSNASCHCIALRKATRKLSSLYDAALAPLGINVGQFSLLRRVRRFGPVSLTDLAEYLDLDRSTVGRNTKVLERMGLLTVATGRDQREALLSLTDAGRQVVEDGAPLWDAVQGNIETRLGAERLAQLHDILNDIQTDC</sequence>
<organism evidence="2 3">
    <name type="scientific">Rhizobium straminoryzae</name>
    <dbReference type="NCBI Taxonomy" id="1387186"/>
    <lineage>
        <taxon>Bacteria</taxon>
        <taxon>Pseudomonadati</taxon>
        <taxon>Pseudomonadota</taxon>
        <taxon>Alphaproteobacteria</taxon>
        <taxon>Hyphomicrobiales</taxon>
        <taxon>Rhizobiaceae</taxon>
        <taxon>Rhizobium/Agrobacterium group</taxon>
        <taxon>Rhizobium</taxon>
    </lineage>
</organism>
<dbReference type="PROSITE" id="PS50995">
    <property type="entry name" value="HTH_MARR_2"/>
    <property type="match status" value="1"/>
</dbReference>